<evidence type="ECO:0000313" key="2">
    <source>
        <dbReference type="EMBL" id="XBH07042.1"/>
    </source>
</evidence>
<accession>A0AAU7CNA6</accession>
<protein>
    <submittedName>
        <fullName evidence="2">DUF309 domain-containing protein</fullName>
    </submittedName>
</protein>
<dbReference type="Gene3D" id="1.10.3450.10">
    <property type="entry name" value="TTHA0068-like"/>
    <property type="match status" value="1"/>
</dbReference>
<feature type="region of interest" description="Disordered" evidence="1">
    <location>
        <begin position="27"/>
        <end position="47"/>
    </location>
</feature>
<organism evidence="2">
    <name type="scientific">Singulisphaera sp. Ch08</name>
    <dbReference type="NCBI Taxonomy" id="3120278"/>
    <lineage>
        <taxon>Bacteria</taxon>
        <taxon>Pseudomonadati</taxon>
        <taxon>Planctomycetota</taxon>
        <taxon>Planctomycetia</taxon>
        <taxon>Isosphaerales</taxon>
        <taxon>Isosphaeraceae</taxon>
        <taxon>Singulisphaera</taxon>
    </lineage>
</organism>
<evidence type="ECO:0000256" key="1">
    <source>
        <dbReference type="SAM" id="MobiDB-lite"/>
    </source>
</evidence>
<dbReference type="RefSeq" id="WP_406699888.1">
    <property type="nucleotide sequence ID" value="NZ_CP155447.1"/>
</dbReference>
<reference evidence="2" key="1">
    <citation type="submission" date="2024-05" db="EMBL/GenBank/DDBJ databases">
        <title>Planctomycetes of the genus Singulisphaera possess chitinolytic capabilities.</title>
        <authorList>
            <person name="Ivanova A."/>
        </authorList>
    </citation>
    <scope>NUCLEOTIDE SEQUENCE</scope>
    <source>
        <strain evidence="2">Ch08T</strain>
    </source>
</reference>
<dbReference type="EMBL" id="CP155447">
    <property type="protein sequence ID" value="XBH07042.1"/>
    <property type="molecule type" value="Genomic_DNA"/>
</dbReference>
<dbReference type="SUPFAM" id="SSF140663">
    <property type="entry name" value="TTHA0068-like"/>
    <property type="match status" value="1"/>
</dbReference>
<gene>
    <name evidence="2" type="ORF">V5E97_13665</name>
</gene>
<proteinExistence type="predicted"/>
<name>A0AAU7CNA6_9BACT</name>
<sequence length="197" mass="21290">MPRESSVMDAGDSEAFPPYAYVPKGPWPHPTSSPLGHSAGRGHQSEPPIAAEAWDDSVAYLRGIALFNAGYYWEAHEAWEALWHAHGRKGTTADILRGLIKLAAAGVKVRERQPRGVATHARRAAALFRTAQIQAGRHQLGLNLGEIEGIAEQIAADPPSDSGTREARVARVFAFRIEPRPVGDLRSSVPPADDLGH</sequence>
<dbReference type="AlphaFoldDB" id="A0AAU7CNA6"/>
<dbReference type="InterPro" id="IPR005500">
    <property type="entry name" value="DUF309"/>
</dbReference>
<dbReference type="InterPro" id="IPR023203">
    <property type="entry name" value="TTHA0068_sf"/>
</dbReference>
<dbReference type="Pfam" id="PF03745">
    <property type="entry name" value="DUF309"/>
    <property type="match status" value="1"/>
</dbReference>